<proteinExistence type="predicted"/>
<name>A0A4R1BJU5_9BACT</name>
<comment type="caution">
    <text evidence="2">The sequence shown here is derived from an EMBL/GenBank/DDBJ whole genome shotgun (WGS) entry which is preliminary data.</text>
</comment>
<dbReference type="Proteomes" id="UP000295334">
    <property type="component" value="Unassembled WGS sequence"/>
</dbReference>
<evidence type="ECO:0000313" key="2">
    <source>
        <dbReference type="EMBL" id="TCJ17559.1"/>
    </source>
</evidence>
<feature type="region of interest" description="Disordered" evidence="1">
    <location>
        <begin position="26"/>
        <end position="55"/>
    </location>
</feature>
<dbReference type="AlphaFoldDB" id="A0A4R1BJU5"/>
<dbReference type="OrthoDB" id="824384at2"/>
<organism evidence="2 3">
    <name type="scientific">Flaviaesturariibacter flavus</name>
    <dbReference type="NCBI Taxonomy" id="2502780"/>
    <lineage>
        <taxon>Bacteria</taxon>
        <taxon>Pseudomonadati</taxon>
        <taxon>Bacteroidota</taxon>
        <taxon>Chitinophagia</taxon>
        <taxon>Chitinophagales</taxon>
        <taxon>Chitinophagaceae</taxon>
        <taxon>Flaviaestuariibacter</taxon>
    </lineage>
</organism>
<evidence type="ECO:0000313" key="3">
    <source>
        <dbReference type="Proteomes" id="UP000295334"/>
    </source>
</evidence>
<dbReference type="EMBL" id="SJZI01000008">
    <property type="protein sequence ID" value="TCJ17559.1"/>
    <property type="molecule type" value="Genomic_DNA"/>
</dbReference>
<gene>
    <name evidence="2" type="ORF">EPD60_05035</name>
</gene>
<keyword evidence="3" id="KW-1185">Reference proteome</keyword>
<protein>
    <submittedName>
        <fullName evidence="2">Uncharacterized protein</fullName>
    </submittedName>
</protein>
<evidence type="ECO:0000256" key="1">
    <source>
        <dbReference type="SAM" id="MobiDB-lite"/>
    </source>
</evidence>
<reference evidence="2 3" key="1">
    <citation type="submission" date="2019-03" db="EMBL/GenBank/DDBJ databases">
        <authorList>
            <person name="Kim M.K.M."/>
        </authorList>
    </citation>
    <scope>NUCLEOTIDE SEQUENCE [LARGE SCALE GENOMIC DNA]</scope>
    <source>
        <strain evidence="2 3">17J68-12</strain>
    </source>
</reference>
<sequence>MDLNHIQLRDTQLVGLYGKTLVELPSANAAPPPEEAPPARTAAPEPASPPPFLGQHGKGILMVNEDPENVFIADADLEVLTKIMDRAGTGLAEIAIVNWARLGHTDGPALVSGLNSSRVLLFGVTPERFGLPAVFPHFQVQKLAGRSYLCAPPVAELATADASVKKNFWNAFQAWLA</sequence>
<dbReference type="RefSeq" id="WP_131447486.1">
    <property type="nucleotide sequence ID" value="NZ_SJZI01000008.1"/>
</dbReference>
<accession>A0A4R1BJU5</accession>